<organism evidence="2 4">
    <name type="scientific">Saccharolobus shibatae</name>
    <dbReference type="NCBI Taxonomy" id="2286"/>
    <lineage>
        <taxon>Archaea</taxon>
        <taxon>Thermoproteota</taxon>
        <taxon>Thermoprotei</taxon>
        <taxon>Sulfolobales</taxon>
        <taxon>Sulfolobaceae</taxon>
        <taxon>Saccharolobus</taxon>
    </lineage>
</organism>
<evidence type="ECO:0000313" key="3">
    <source>
        <dbReference type="EMBL" id="QXJ34234.1"/>
    </source>
</evidence>
<dbReference type="GeneID" id="65559391"/>
<dbReference type="GO" id="GO:0016787">
    <property type="term" value="F:hydrolase activity"/>
    <property type="evidence" value="ECO:0007669"/>
    <property type="project" value="InterPro"/>
</dbReference>
<dbReference type="InterPro" id="IPR004843">
    <property type="entry name" value="Calcineurin-like_PHP"/>
</dbReference>
<dbReference type="RefSeq" id="WP_218259538.1">
    <property type="nucleotide sequence ID" value="NZ_CP077713.1"/>
</dbReference>
<dbReference type="EMBL" id="CP077713">
    <property type="protein sequence ID" value="QXJ34234.1"/>
    <property type="molecule type" value="Genomic_DNA"/>
</dbReference>
<dbReference type="AlphaFoldDB" id="A0A8F5BTK5"/>
<name>A0A8F5BTK5_9CREN</name>
<evidence type="ECO:0000313" key="2">
    <source>
        <dbReference type="EMBL" id="QXJ31219.1"/>
    </source>
</evidence>
<dbReference type="PANTHER" id="PTHR37523">
    <property type="entry name" value="METALLOPHOSPHOESTERASE"/>
    <property type="match status" value="1"/>
</dbReference>
<dbReference type="PANTHER" id="PTHR37523:SF1">
    <property type="entry name" value="CALCINEURIN-LIKE PHOSPHOESTERASE DOMAIN-CONTAINING PROTEIN"/>
    <property type="match status" value="1"/>
</dbReference>
<dbReference type="Pfam" id="PF00149">
    <property type="entry name" value="Metallophos"/>
    <property type="match status" value="1"/>
</dbReference>
<proteinExistence type="predicted"/>
<keyword evidence="5" id="KW-1185">Reference proteome</keyword>
<evidence type="ECO:0000313" key="5">
    <source>
        <dbReference type="Proteomes" id="UP000694036"/>
    </source>
</evidence>
<accession>A0A8F5BTK5</accession>
<feature type="domain" description="Calcineurin-like phosphoesterase" evidence="1">
    <location>
        <begin position="6"/>
        <end position="250"/>
    </location>
</feature>
<evidence type="ECO:0000259" key="1">
    <source>
        <dbReference type="Pfam" id="PF00149"/>
    </source>
</evidence>
<reference evidence="2 5" key="1">
    <citation type="journal article" date="2021" name="Environ. Microbiol.">
        <title>New insights into the diversity and evolution of the archaeal mobilome from three complete genomes of Saccharolobus shibatae.</title>
        <authorList>
            <person name="Medvedeva S."/>
            <person name="Brandt D."/>
            <person name="Cvirkaite-Krupovic V."/>
            <person name="Liu Y."/>
            <person name="Severinov K."/>
            <person name="Ishino S."/>
            <person name="Ishino Y."/>
            <person name="Prangishvili D."/>
            <person name="Kalinowski J."/>
            <person name="Krupovic M."/>
        </authorList>
    </citation>
    <scope>NUCLEOTIDE SEQUENCE</scope>
    <source>
        <strain evidence="2">BEU9</strain>
        <strain evidence="3 5">S38A</strain>
    </source>
</reference>
<evidence type="ECO:0000313" key="4">
    <source>
        <dbReference type="Proteomes" id="UP000693941"/>
    </source>
</evidence>
<sequence>MGKEIKLLFVTDIHGSDVVFKKAINAANMFKVNYLVFGGDLVGKGVFPLYKRGDKYYDVNNNLLTKDKLEEIKKNGFYVYISEKENEIEDFNEMTINKLYAEFVTQQLVSWFKLIEERLKDVKVIWNLGNDDPPFVDDVFKNNDIKFEEIVEIDSSSSPLYMLNCPYTNETPYKSYRIVPEYTIYNKGYELLRKVNETTNAIFNFHAPPYNTKLYLAYENGQWVHVGSRSVRELEEKFQPLLGLHGHIHESHAIDKIGKTTVINPGSEYTERILKYALITIIKEVKGLAARYKLASNVISKG</sequence>
<dbReference type="Proteomes" id="UP000694036">
    <property type="component" value="Chromosome"/>
</dbReference>
<protein>
    <submittedName>
        <fullName evidence="2">Putative cacineurin superfamily phosphoesterase</fullName>
    </submittedName>
</protein>
<dbReference type="Proteomes" id="UP000693941">
    <property type="component" value="Chromosome"/>
</dbReference>
<gene>
    <name evidence="2" type="ORF">J5U21_00869</name>
    <name evidence="3" type="ORF">J5U22_00780</name>
</gene>
<dbReference type="EMBL" id="CP077715">
    <property type="protein sequence ID" value="QXJ31219.1"/>
    <property type="molecule type" value="Genomic_DNA"/>
</dbReference>